<feature type="chain" id="PRO_5046104691" evidence="1">
    <location>
        <begin position="22"/>
        <end position="175"/>
    </location>
</feature>
<evidence type="ECO:0000313" key="2">
    <source>
        <dbReference type="EMBL" id="GAA0720753.1"/>
    </source>
</evidence>
<evidence type="ECO:0000313" key="3">
    <source>
        <dbReference type="Proteomes" id="UP001501523"/>
    </source>
</evidence>
<protein>
    <submittedName>
        <fullName evidence="2">SRPBCC family protein</fullName>
    </submittedName>
</protein>
<reference evidence="2 3" key="1">
    <citation type="journal article" date="2019" name="Int. J. Syst. Evol. Microbiol.">
        <title>The Global Catalogue of Microorganisms (GCM) 10K type strain sequencing project: providing services to taxonomists for standard genome sequencing and annotation.</title>
        <authorList>
            <consortium name="The Broad Institute Genomics Platform"/>
            <consortium name="The Broad Institute Genome Sequencing Center for Infectious Disease"/>
            <person name="Wu L."/>
            <person name="Ma J."/>
        </authorList>
    </citation>
    <scope>NUCLEOTIDE SEQUENCE [LARGE SCALE GENOMIC DNA]</scope>
    <source>
        <strain evidence="2 3">JCM 15421</strain>
    </source>
</reference>
<dbReference type="EMBL" id="BAAAEU010000024">
    <property type="protein sequence ID" value="GAA0720753.1"/>
    <property type="molecule type" value="Genomic_DNA"/>
</dbReference>
<dbReference type="PANTHER" id="PTHR39332">
    <property type="entry name" value="BLL4707 PROTEIN"/>
    <property type="match status" value="1"/>
</dbReference>
<dbReference type="SUPFAM" id="SSF55961">
    <property type="entry name" value="Bet v1-like"/>
    <property type="match status" value="1"/>
</dbReference>
<accession>A0ABN1ISY7</accession>
<sequence>MKIVRSIALVMLAASSGLSFAAAPVLKVSKSVIVHAEPGAVWEKARDFDGLARWHPAVAKDEIAVGTNNEVGAVRVLTLRDGGTVREKLLGFDAKHHRFRYTILEGVLPVSAYTSTLSVKAAGKNRSKVTWSGTFKRKNTGPNPAANENDATATKTMGSVYQAGLDNLKKIVETK</sequence>
<proteinExistence type="predicted"/>
<dbReference type="RefSeq" id="WP_343792653.1">
    <property type="nucleotide sequence ID" value="NZ_BAAAEU010000024.1"/>
</dbReference>
<dbReference type="InterPro" id="IPR019587">
    <property type="entry name" value="Polyketide_cyclase/dehydratase"/>
</dbReference>
<dbReference type="Gene3D" id="3.30.530.20">
    <property type="match status" value="1"/>
</dbReference>
<name>A0ABN1ISY7_9GAMM</name>
<evidence type="ECO:0000256" key="1">
    <source>
        <dbReference type="SAM" id="SignalP"/>
    </source>
</evidence>
<dbReference type="Proteomes" id="UP001501523">
    <property type="component" value="Unassembled WGS sequence"/>
</dbReference>
<feature type="signal peptide" evidence="1">
    <location>
        <begin position="1"/>
        <end position="21"/>
    </location>
</feature>
<organism evidence="2 3">
    <name type="scientific">Dokdonella soli</name>
    <dbReference type="NCBI Taxonomy" id="529810"/>
    <lineage>
        <taxon>Bacteria</taxon>
        <taxon>Pseudomonadati</taxon>
        <taxon>Pseudomonadota</taxon>
        <taxon>Gammaproteobacteria</taxon>
        <taxon>Lysobacterales</taxon>
        <taxon>Rhodanobacteraceae</taxon>
        <taxon>Dokdonella</taxon>
    </lineage>
</organism>
<keyword evidence="3" id="KW-1185">Reference proteome</keyword>
<comment type="caution">
    <text evidence="2">The sequence shown here is derived from an EMBL/GenBank/DDBJ whole genome shotgun (WGS) entry which is preliminary data.</text>
</comment>
<dbReference type="InterPro" id="IPR023393">
    <property type="entry name" value="START-like_dom_sf"/>
</dbReference>
<gene>
    <name evidence="2" type="ORF">GCM10009105_30460</name>
</gene>
<dbReference type="Pfam" id="PF10604">
    <property type="entry name" value="Polyketide_cyc2"/>
    <property type="match status" value="1"/>
</dbReference>
<keyword evidence="1" id="KW-0732">Signal</keyword>
<dbReference type="PANTHER" id="PTHR39332:SF7">
    <property type="entry name" value="SRPBCC FAMILY PROTEIN"/>
    <property type="match status" value="1"/>
</dbReference>
<dbReference type="CDD" id="cd07821">
    <property type="entry name" value="PYR_PYL_RCAR_like"/>
    <property type="match status" value="1"/>
</dbReference>